<reference evidence="1" key="1">
    <citation type="submission" date="2021-01" db="EMBL/GenBank/DDBJ databases">
        <title>Whole genome shotgun sequence of Rhizocola hellebori NBRC 109834.</title>
        <authorList>
            <person name="Komaki H."/>
            <person name="Tamura T."/>
        </authorList>
    </citation>
    <scope>NUCLEOTIDE SEQUENCE</scope>
    <source>
        <strain evidence="1">NBRC 109834</strain>
    </source>
</reference>
<dbReference type="EMBL" id="BONY01000003">
    <property type="protein sequence ID" value="GIH02682.1"/>
    <property type="molecule type" value="Genomic_DNA"/>
</dbReference>
<proteinExistence type="predicted"/>
<evidence type="ECO:0008006" key="3">
    <source>
        <dbReference type="Google" id="ProtNLM"/>
    </source>
</evidence>
<protein>
    <recommendedName>
        <fullName evidence="3">Abi-like protein</fullName>
    </recommendedName>
</protein>
<gene>
    <name evidence="1" type="ORF">Rhe02_07490</name>
</gene>
<keyword evidence="2" id="KW-1185">Reference proteome</keyword>
<organism evidence="1 2">
    <name type="scientific">Rhizocola hellebori</name>
    <dbReference type="NCBI Taxonomy" id="1392758"/>
    <lineage>
        <taxon>Bacteria</taxon>
        <taxon>Bacillati</taxon>
        <taxon>Actinomycetota</taxon>
        <taxon>Actinomycetes</taxon>
        <taxon>Micromonosporales</taxon>
        <taxon>Micromonosporaceae</taxon>
        <taxon>Rhizocola</taxon>
    </lineage>
</organism>
<evidence type="ECO:0000313" key="2">
    <source>
        <dbReference type="Proteomes" id="UP000612899"/>
    </source>
</evidence>
<dbReference type="Proteomes" id="UP000612899">
    <property type="component" value="Unassembled WGS sequence"/>
</dbReference>
<accession>A0A8J3VDQ8</accession>
<dbReference type="AlphaFoldDB" id="A0A8J3VDQ8"/>
<comment type="caution">
    <text evidence="1">The sequence shown here is derived from an EMBL/GenBank/DDBJ whole genome shotgun (WGS) entry which is preliminary data.</text>
</comment>
<evidence type="ECO:0000313" key="1">
    <source>
        <dbReference type="EMBL" id="GIH02682.1"/>
    </source>
</evidence>
<sequence length="231" mass="26579">MPLKEVSMSAPLSGWMRRAFSDPRLNVYVAAANGDVAVAERLYWWNIEVSGAFYGPLHCLELGPRNALDVQLRSAYARDMWWDAAPLTASGQRMVAEARAKCRRRGNASVAADDVVAQLSFGFWTSLLSNSRGSQYDRRLWVPILHRAFPHYRGRRKDLHDNLEAMRLLRNRIMHHEPIHHRDLTADHRKIYRLIQYIDRASAKEANALDRVQFVLADRQAVCDGSRLPRF</sequence>
<name>A0A8J3VDQ8_9ACTN</name>